<dbReference type="RefSeq" id="XP_002735850.1">
    <property type="nucleotide sequence ID" value="XM_002735804.1"/>
</dbReference>
<sequence length="861" mass="98106">MASTNPSPKYVDRISDGTVRDLKEKTRNLQTLGNRIDQINLLVVAIERYQIDGHFYAESGQNEEECLQDYAYDITLTDTTYKIKCLLASHLSVDIQKGQVYVGCVMRLLDCYVHYNETSLIAESYLIIKEWTLHGVHSGEMLRIDTGSIPFWPGATEHEKSHQPLAVSREYYLSLWNDEDPYGPQWHNTVKPTRLLKTPASVVKIGNAIDRWQRGRLYKPFPKIIGRVLSKARLHHYGRVSKFREKWPYQMYLELADNTGCVSVILWTKLAPKYFNSIFVGNILLIEDYEIKKRYSLRGKAALHNPNIKQLEVELSLNSSHPGSVIQVLHSSSVTADLPRVTNKFITKRQLSGIPDQLICDVCGVVTYISRWQRIRNVKKGASKDSFWTYRWIHIMDQSCSQPMILQIFSTAQPSVHRELVPGMVAICTQMKVMNQCGDNSRSLRFVYLTTTNDSQVYTSENCHNIFKSEFHVGRVQSWRNSEMAKKLMDTSSMGGYYSYPPLPTTIDEYKDKYSPFSQLSILPVDKVQSELENLHYREHKRVLVQGHIAAVKISQLYHMHQRRDSQSSVPSDAAKPKSSPQADNMISPVRTRASQRQQLVGRSLRSRVINVENTTTIQETGRSNPKRRKKYGEKKTPSQITSDDDEDEPINENQQIKSYILDSQWMVLQQRIPVIGLDNIHEQTLPRQYSETKKELLLYHLGLLPSVLPANIPPGKLADVPLMSSIEEFYIITILGLNRTCAVNAAFIPKHGVGDNNNMSFVDLLTSGCTNTDSEDNTTSVSAVSAGTRKTLQKSSKQKQSRQAPEKATKRPHSSSSCVNEIQKQLDEVKGQRMVVVLDLYNCGHEQLEVVLNRAYLTTE</sequence>
<evidence type="ECO:0000256" key="1">
    <source>
        <dbReference type="SAM" id="MobiDB-lite"/>
    </source>
</evidence>
<feature type="compositionally biased region" description="Polar residues" evidence="1">
    <location>
        <begin position="774"/>
        <end position="791"/>
    </location>
</feature>
<dbReference type="Pfam" id="PF17659">
    <property type="entry name" value="RADX"/>
    <property type="match status" value="1"/>
</dbReference>
<dbReference type="SUPFAM" id="SSF50249">
    <property type="entry name" value="Nucleic acid-binding proteins"/>
    <property type="match status" value="1"/>
</dbReference>
<name>A0ABM0GRP6_SACKO</name>
<reference evidence="3" key="1">
    <citation type="submission" date="2025-08" db="UniProtKB">
        <authorList>
            <consortium name="RefSeq"/>
        </authorList>
    </citation>
    <scope>IDENTIFICATION</scope>
    <source>
        <tissue evidence="3">Testes</tissue>
    </source>
</reference>
<dbReference type="Proteomes" id="UP000694865">
    <property type="component" value="Unplaced"/>
</dbReference>
<dbReference type="PANTHER" id="PTHR14944:SF2">
    <property type="entry name" value="RPA-RELATED PROTEIN RADX"/>
    <property type="match status" value="1"/>
</dbReference>
<gene>
    <name evidence="3" type="primary">LOC100375578</name>
</gene>
<evidence type="ECO:0000313" key="2">
    <source>
        <dbReference type="Proteomes" id="UP000694865"/>
    </source>
</evidence>
<feature type="region of interest" description="Disordered" evidence="1">
    <location>
        <begin position="774"/>
        <end position="821"/>
    </location>
</feature>
<organism evidence="2 3">
    <name type="scientific">Saccoglossus kowalevskii</name>
    <name type="common">Acorn worm</name>
    <dbReference type="NCBI Taxonomy" id="10224"/>
    <lineage>
        <taxon>Eukaryota</taxon>
        <taxon>Metazoa</taxon>
        <taxon>Hemichordata</taxon>
        <taxon>Enteropneusta</taxon>
        <taxon>Harrimaniidae</taxon>
        <taxon>Saccoglossus</taxon>
    </lineage>
</organism>
<feature type="compositionally biased region" description="Polar residues" evidence="1">
    <location>
        <begin position="612"/>
        <end position="624"/>
    </location>
</feature>
<protein>
    <submittedName>
        <fullName evidence="3">Uncharacterized protein CXorf57 homolog</fullName>
    </submittedName>
</protein>
<dbReference type="InterPro" id="IPR012340">
    <property type="entry name" value="NA-bd_OB-fold"/>
</dbReference>
<keyword evidence="2" id="KW-1185">Reference proteome</keyword>
<evidence type="ECO:0000313" key="3">
    <source>
        <dbReference type="RefSeq" id="XP_002735850.1"/>
    </source>
</evidence>
<feature type="region of interest" description="Disordered" evidence="1">
    <location>
        <begin position="560"/>
        <end position="651"/>
    </location>
</feature>
<accession>A0ABM0GRP6</accession>
<dbReference type="PANTHER" id="PTHR14944">
    <property type="entry name" value="RPA-RELATED PROTEIN RADX"/>
    <property type="match status" value="1"/>
</dbReference>
<dbReference type="GeneID" id="100375578"/>
<proteinExistence type="predicted"/>
<dbReference type="Gene3D" id="2.40.50.140">
    <property type="entry name" value="Nucleic acid-binding proteins"/>
    <property type="match status" value="2"/>
</dbReference>
<dbReference type="InterPro" id="IPR040893">
    <property type="entry name" value="RADX"/>
</dbReference>